<dbReference type="PANTHER" id="PTHR43308:SF5">
    <property type="entry name" value="S-LAYER PROTEIN _ PEPTIDOGLYCAN ENDO-BETA-N-ACETYLGLUCOSAMINIDASE"/>
    <property type="match status" value="1"/>
</dbReference>
<organism evidence="5 6">
    <name type="scientific">Candidatus Ornithomonoglobus intestinigallinarum</name>
    <dbReference type="NCBI Taxonomy" id="2840894"/>
    <lineage>
        <taxon>Bacteria</taxon>
        <taxon>Bacillati</taxon>
        <taxon>Bacillota</taxon>
        <taxon>Clostridia</taxon>
        <taxon>Candidatus Ornithomonoglobus</taxon>
    </lineage>
</organism>
<evidence type="ECO:0000256" key="2">
    <source>
        <dbReference type="SAM" id="MobiDB-lite"/>
    </source>
</evidence>
<evidence type="ECO:0000313" key="6">
    <source>
        <dbReference type="Proteomes" id="UP000824165"/>
    </source>
</evidence>
<feature type="domain" description="SLH" evidence="4">
    <location>
        <begin position="424"/>
        <end position="478"/>
    </location>
</feature>
<reference evidence="5" key="2">
    <citation type="journal article" date="2021" name="PeerJ">
        <title>Extensive microbial diversity within the chicken gut microbiome revealed by metagenomics and culture.</title>
        <authorList>
            <person name="Gilroy R."/>
            <person name="Ravi A."/>
            <person name="Getino M."/>
            <person name="Pursley I."/>
            <person name="Horton D.L."/>
            <person name="Alikhan N.F."/>
            <person name="Baker D."/>
            <person name="Gharbi K."/>
            <person name="Hall N."/>
            <person name="Watson M."/>
            <person name="Adriaenssens E.M."/>
            <person name="Foster-Nyarko E."/>
            <person name="Jarju S."/>
            <person name="Secka A."/>
            <person name="Antonio M."/>
            <person name="Oren A."/>
            <person name="Chaudhuri R.R."/>
            <person name="La Ragione R."/>
            <person name="Hildebrand F."/>
            <person name="Pallen M.J."/>
        </authorList>
    </citation>
    <scope>NUCLEOTIDE SEQUENCE</scope>
    <source>
        <strain evidence="5">CHK181-108</strain>
    </source>
</reference>
<dbReference type="PANTHER" id="PTHR43308">
    <property type="entry name" value="OUTER MEMBRANE PROTEIN ALPHA-RELATED"/>
    <property type="match status" value="1"/>
</dbReference>
<reference evidence="5" key="1">
    <citation type="submission" date="2020-10" db="EMBL/GenBank/DDBJ databases">
        <authorList>
            <person name="Gilroy R."/>
        </authorList>
    </citation>
    <scope>NUCLEOTIDE SEQUENCE</scope>
    <source>
        <strain evidence="5">CHK181-108</strain>
    </source>
</reference>
<feature type="domain" description="SLH" evidence="4">
    <location>
        <begin position="360"/>
        <end position="423"/>
    </location>
</feature>
<evidence type="ECO:0000256" key="1">
    <source>
        <dbReference type="ARBA" id="ARBA00022737"/>
    </source>
</evidence>
<feature type="compositionally biased region" description="Gly residues" evidence="2">
    <location>
        <begin position="320"/>
        <end position="341"/>
    </location>
</feature>
<evidence type="ECO:0000256" key="3">
    <source>
        <dbReference type="SAM" id="SignalP"/>
    </source>
</evidence>
<dbReference type="InterPro" id="IPR010916">
    <property type="entry name" value="TonB_box_CS"/>
</dbReference>
<evidence type="ECO:0000313" key="5">
    <source>
        <dbReference type="EMBL" id="HIT84603.1"/>
    </source>
</evidence>
<dbReference type="AlphaFoldDB" id="A0A9D1KNK1"/>
<dbReference type="InterPro" id="IPR001119">
    <property type="entry name" value="SLH_dom"/>
</dbReference>
<dbReference type="PROSITE" id="PS51272">
    <property type="entry name" value="SLH"/>
    <property type="match status" value="3"/>
</dbReference>
<accession>A0A9D1KNK1</accession>
<dbReference type="PROSITE" id="PS00430">
    <property type="entry name" value="TONB_DEPENDENT_REC_1"/>
    <property type="match status" value="1"/>
</dbReference>
<feature type="chain" id="PRO_5038898267" evidence="3">
    <location>
        <begin position="22"/>
        <end position="536"/>
    </location>
</feature>
<dbReference type="Pfam" id="PF00395">
    <property type="entry name" value="SLH"/>
    <property type="match status" value="3"/>
</dbReference>
<feature type="domain" description="SLH" evidence="4">
    <location>
        <begin position="479"/>
        <end position="536"/>
    </location>
</feature>
<comment type="caution">
    <text evidence="5">The sequence shown here is derived from an EMBL/GenBank/DDBJ whole genome shotgun (WGS) entry which is preliminary data.</text>
</comment>
<protein>
    <submittedName>
        <fullName evidence="5">S-layer homology domain-containing protein</fullName>
    </submittedName>
</protein>
<dbReference type="Proteomes" id="UP000824165">
    <property type="component" value="Unassembled WGS sequence"/>
</dbReference>
<keyword evidence="1" id="KW-0677">Repeat</keyword>
<sequence>MKKILTALMLAGTVCAGAAYAEETPSLFASYNFGTDTVTVSGTAAEPKAMVSIVILPETVDIGSLTPESINENQYVTQQLRNESDGSFEIQVRLPESTEGGVYSVYAFCGDDELTSQFTYLNGDAVEELTEKLNSASESAAEEIIKENSEALGVEDDCLPYADEIAKMLCENRPSGGFEAAELISELDRCSAFALIRHGAELDGIIRRYGEAFGGDGEAELAALDEAGRESFVEAVKENENGGDSVEFLYRCILMGKLYDAPSYAAMGNYIEEYNEKSGLDADLEKAGTDVYKKLFDMKLRTFSELESKLASLLDSSSQNGGGSSPSGGGSHGGGGGGGGVPSTNNGSEITKPSPTPEPGRENAYTDIENHWCRECIERLSEMGIISGYDDGSFKPDNYVTRAEFVKLIVTALDIPVSYDGSFSDVSESDWFGGYVGAAAARGIVNGYGSEFRPNDLIKRQDAAVIIYRITGGSGSDTNASYSDSADIADYAAEAVNALTAQGIISGSDGRFLPNNGTTRAEAAKLIDKMLEVGGV</sequence>
<keyword evidence="3" id="KW-0732">Signal</keyword>
<gene>
    <name evidence="5" type="ORF">IAA60_01725</name>
</gene>
<proteinExistence type="predicted"/>
<dbReference type="InterPro" id="IPR051465">
    <property type="entry name" value="Cell_Envelope_Struct_Comp"/>
</dbReference>
<dbReference type="EMBL" id="DVLU01000014">
    <property type="protein sequence ID" value="HIT84603.1"/>
    <property type="molecule type" value="Genomic_DNA"/>
</dbReference>
<feature type="signal peptide" evidence="3">
    <location>
        <begin position="1"/>
        <end position="21"/>
    </location>
</feature>
<name>A0A9D1KNK1_9FIRM</name>
<evidence type="ECO:0000259" key="4">
    <source>
        <dbReference type="PROSITE" id="PS51272"/>
    </source>
</evidence>
<feature type="region of interest" description="Disordered" evidence="2">
    <location>
        <begin position="314"/>
        <end position="364"/>
    </location>
</feature>